<proteinExistence type="inferred from homology"/>
<dbReference type="GO" id="GO:0030248">
    <property type="term" value="F:cellulose binding"/>
    <property type="evidence" value="ECO:0007669"/>
    <property type="project" value="InterPro"/>
</dbReference>
<feature type="chain" id="PRO_5012560075" evidence="10">
    <location>
        <begin position="25"/>
        <end position="441"/>
    </location>
</feature>
<dbReference type="PANTHER" id="PTHR35923:SF2">
    <property type="entry name" value="ENDOGLUCANASE"/>
    <property type="match status" value="1"/>
</dbReference>
<dbReference type="Pfam" id="PF00150">
    <property type="entry name" value="Cellulase"/>
    <property type="match status" value="1"/>
</dbReference>
<feature type="region of interest" description="Disordered" evidence="9">
    <location>
        <begin position="357"/>
        <end position="405"/>
    </location>
</feature>
<keyword evidence="3 8" id="KW-0378">Hydrolase</keyword>
<dbReference type="InterPro" id="IPR001547">
    <property type="entry name" value="Glyco_hydro_5"/>
</dbReference>
<dbReference type="GO" id="GO:0030245">
    <property type="term" value="P:cellulose catabolic process"/>
    <property type="evidence" value="ECO:0007669"/>
    <property type="project" value="UniProtKB-KW"/>
</dbReference>
<accession>A0A261Y5M1</accession>
<dbReference type="Gene3D" id="3.20.20.80">
    <property type="entry name" value="Glycosidases"/>
    <property type="match status" value="1"/>
</dbReference>
<dbReference type="EMBL" id="MVBO01000009">
    <property type="protein sequence ID" value="OZJ05868.1"/>
    <property type="molecule type" value="Genomic_DNA"/>
</dbReference>
<keyword evidence="7" id="KW-0624">Polysaccharide degradation</keyword>
<evidence type="ECO:0000313" key="12">
    <source>
        <dbReference type="EMBL" id="OZJ05868.1"/>
    </source>
</evidence>
<dbReference type="GO" id="GO:0005576">
    <property type="term" value="C:extracellular region"/>
    <property type="evidence" value="ECO:0007669"/>
    <property type="project" value="InterPro"/>
</dbReference>
<evidence type="ECO:0000256" key="2">
    <source>
        <dbReference type="ARBA" id="ARBA00022729"/>
    </source>
</evidence>
<comment type="similarity">
    <text evidence="1 8">Belongs to the glycosyl hydrolase 5 (cellulase A) family.</text>
</comment>
<reference evidence="12 13" key="1">
    <citation type="journal article" date="2017" name="Mycologia">
        <title>Bifiguratus adelaidae, gen. et sp. nov., a new member of Mucoromycotina in endophytic and soil-dwelling habitats.</title>
        <authorList>
            <person name="Torres-Cruz T.J."/>
            <person name="Billingsley Tobias T.L."/>
            <person name="Almatruk M."/>
            <person name="Hesse C."/>
            <person name="Kuske C.R."/>
            <person name="Desiro A."/>
            <person name="Benucci G.M."/>
            <person name="Bonito G."/>
            <person name="Stajich J.E."/>
            <person name="Dunlap C."/>
            <person name="Arnold A.E."/>
            <person name="Porras-Alfaro A."/>
        </authorList>
    </citation>
    <scope>NUCLEOTIDE SEQUENCE [LARGE SCALE GENOMIC DNA]</scope>
    <source>
        <strain evidence="12 13">AZ0501</strain>
    </source>
</reference>
<feature type="compositionally biased region" description="Low complexity" evidence="9">
    <location>
        <begin position="373"/>
        <end position="405"/>
    </location>
</feature>
<sequence>MLKLGLLSVIAIIAGVLSISGIDASPIKRAATGAGYWSTKGSTIVDSNGTPIRIAGLSWFGFETSNYSLNYNTIRLPYCNDIFKGTMPSGIDYNANPDLVNLTSLEVMDKIINYGGSIGLRFILDRHRPDASGQSALWYTSTTSEQTWINDWVSLATRYKGNTAVIGADLHNEPHDPATWGSGNTTTDWSIAAAKCGNAILAVEPNWLIIVEGIQTFNGQSYWWGGNLMGVSKYPITLSVPNRLVYSAHDYPASVSAQTWFNDPTYPANLPGVWNNYWGYISKSGIAPVWLGEFGSQLATTSDQQWFSSIISYLGTGTNSFEWSFWCWNPDSGDTGGILENDWQTVDTRKDNALNPIKFPLGSTAGGGGGGSSSSISSTTSTTPTPTSTKTTTTSTTSTTPISTPTSTSCAAHYAQCGGIGYTGPTCCVAGTTCQKQNDSE</sequence>
<keyword evidence="6 8" id="KW-0326">Glycosidase</keyword>
<evidence type="ECO:0000313" key="13">
    <source>
        <dbReference type="Proteomes" id="UP000242875"/>
    </source>
</evidence>
<organism evidence="12 13">
    <name type="scientific">Bifiguratus adelaidae</name>
    <dbReference type="NCBI Taxonomy" id="1938954"/>
    <lineage>
        <taxon>Eukaryota</taxon>
        <taxon>Fungi</taxon>
        <taxon>Fungi incertae sedis</taxon>
        <taxon>Mucoromycota</taxon>
        <taxon>Mucoromycotina</taxon>
        <taxon>Endogonomycetes</taxon>
        <taxon>Endogonales</taxon>
        <taxon>Endogonales incertae sedis</taxon>
        <taxon>Bifiguratus</taxon>
    </lineage>
</organism>
<gene>
    <name evidence="12" type="ORF">BZG36_00930</name>
</gene>
<dbReference type="OrthoDB" id="442731at2759"/>
<dbReference type="Pfam" id="PF00734">
    <property type="entry name" value="CBM_1"/>
    <property type="match status" value="1"/>
</dbReference>
<feature type="signal peptide" evidence="10">
    <location>
        <begin position="1"/>
        <end position="24"/>
    </location>
</feature>
<keyword evidence="13" id="KW-1185">Reference proteome</keyword>
<evidence type="ECO:0000256" key="4">
    <source>
        <dbReference type="ARBA" id="ARBA00023001"/>
    </source>
</evidence>
<dbReference type="InterPro" id="IPR018087">
    <property type="entry name" value="Glyco_hydro_5_CS"/>
</dbReference>
<dbReference type="SUPFAM" id="SSF57180">
    <property type="entry name" value="Cellulose-binding domain"/>
    <property type="match status" value="1"/>
</dbReference>
<evidence type="ECO:0000256" key="10">
    <source>
        <dbReference type="SAM" id="SignalP"/>
    </source>
</evidence>
<evidence type="ECO:0000259" key="11">
    <source>
        <dbReference type="PROSITE" id="PS51164"/>
    </source>
</evidence>
<dbReference type="InterPro" id="IPR000254">
    <property type="entry name" value="CBD"/>
</dbReference>
<evidence type="ECO:0000256" key="9">
    <source>
        <dbReference type="SAM" id="MobiDB-lite"/>
    </source>
</evidence>
<evidence type="ECO:0000256" key="3">
    <source>
        <dbReference type="ARBA" id="ARBA00022801"/>
    </source>
</evidence>
<keyword evidence="5" id="KW-0119">Carbohydrate metabolism</keyword>
<evidence type="ECO:0000256" key="6">
    <source>
        <dbReference type="ARBA" id="ARBA00023295"/>
    </source>
</evidence>
<name>A0A261Y5M1_9FUNG</name>
<dbReference type="GO" id="GO:0004553">
    <property type="term" value="F:hydrolase activity, hydrolyzing O-glycosyl compounds"/>
    <property type="evidence" value="ECO:0007669"/>
    <property type="project" value="InterPro"/>
</dbReference>
<dbReference type="PROSITE" id="PS00659">
    <property type="entry name" value="GLYCOSYL_HYDROL_F5"/>
    <property type="match status" value="1"/>
</dbReference>
<dbReference type="PROSITE" id="PS51164">
    <property type="entry name" value="CBM1_2"/>
    <property type="match status" value="1"/>
</dbReference>
<keyword evidence="2 10" id="KW-0732">Signal</keyword>
<dbReference type="InterPro" id="IPR017853">
    <property type="entry name" value="GH"/>
</dbReference>
<feature type="domain" description="CBM1" evidence="11">
    <location>
        <begin position="409"/>
        <end position="441"/>
    </location>
</feature>
<protein>
    <submittedName>
        <fullName evidence="12">Endoglucanase E1</fullName>
    </submittedName>
</protein>
<keyword evidence="4" id="KW-0136">Cellulose degradation</keyword>
<evidence type="ECO:0000256" key="1">
    <source>
        <dbReference type="ARBA" id="ARBA00005641"/>
    </source>
</evidence>
<dbReference type="SMART" id="SM00236">
    <property type="entry name" value="fCBD"/>
    <property type="match status" value="1"/>
</dbReference>
<evidence type="ECO:0000256" key="8">
    <source>
        <dbReference type="RuleBase" id="RU361153"/>
    </source>
</evidence>
<comment type="caution">
    <text evidence="12">The sequence shown here is derived from an EMBL/GenBank/DDBJ whole genome shotgun (WGS) entry which is preliminary data.</text>
</comment>
<dbReference type="Proteomes" id="UP000242875">
    <property type="component" value="Unassembled WGS sequence"/>
</dbReference>
<dbReference type="InterPro" id="IPR035971">
    <property type="entry name" value="CBD_sf"/>
</dbReference>
<dbReference type="PANTHER" id="PTHR35923">
    <property type="entry name" value="MAJOR EXTRACELLULAR ENDOGLUCANASE"/>
    <property type="match status" value="1"/>
</dbReference>
<evidence type="ECO:0000256" key="5">
    <source>
        <dbReference type="ARBA" id="ARBA00023277"/>
    </source>
</evidence>
<dbReference type="SUPFAM" id="SSF51445">
    <property type="entry name" value="(Trans)glycosidases"/>
    <property type="match status" value="1"/>
</dbReference>
<dbReference type="AlphaFoldDB" id="A0A261Y5M1"/>
<evidence type="ECO:0000256" key="7">
    <source>
        <dbReference type="ARBA" id="ARBA00023326"/>
    </source>
</evidence>